<dbReference type="Proteomes" id="UP000036097">
    <property type="component" value="Unassembled WGS sequence"/>
</dbReference>
<reference evidence="3 4" key="1">
    <citation type="submission" date="2015-05" db="EMBL/GenBank/DDBJ databases">
        <title>Photobacterium galathea sp. nov.</title>
        <authorList>
            <person name="Machado H."/>
            <person name="Gram L."/>
        </authorList>
    </citation>
    <scope>NUCLEOTIDE SEQUENCE [LARGE SCALE GENOMIC DNA]</scope>
    <source>
        <strain evidence="3 4">CGMCC 1.12159</strain>
    </source>
</reference>
<name>A0A0J1JDL1_9GAMM</name>
<keyword evidence="4" id="KW-1185">Reference proteome</keyword>
<feature type="region of interest" description="Disordered" evidence="1">
    <location>
        <begin position="1"/>
        <end position="49"/>
    </location>
</feature>
<accession>A0A0J1JDL1</accession>
<keyword evidence="2" id="KW-0472">Membrane</keyword>
<keyword evidence="2" id="KW-1133">Transmembrane helix</keyword>
<feature type="transmembrane region" description="Helical" evidence="2">
    <location>
        <begin position="53"/>
        <end position="70"/>
    </location>
</feature>
<keyword evidence="2" id="KW-0812">Transmembrane</keyword>
<evidence type="ECO:0000313" key="3">
    <source>
        <dbReference type="EMBL" id="KLU99711.1"/>
    </source>
</evidence>
<dbReference type="PATRIC" id="fig|1195763.3.peg.4895"/>
<evidence type="ECO:0000256" key="2">
    <source>
        <dbReference type="SAM" id="Phobius"/>
    </source>
</evidence>
<sequence length="72" mass="7108">MLGAMTSLTGGGGLQGGSAGPSAAHGKNDNKTDSKNESGFRGGSINMGSNNGIPTWALLLGGIAIAYMVLKK</sequence>
<dbReference type="RefSeq" id="WP_047881213.1">
    <property type="nucleotide sequence ID" value="NZ_LDOT01000076.1"/>
</dbReference>
<comment type="caution">
    <text evidence="3">The sequence shown here is derived from an EMBL/GenBank/DDBJ whole genome shotgun (WGS) entry which is preliminary data.</text>
</comment>
<feature type="compositionally biased region" description="Basic and acidic residues" evidence="1">
    <location>
        <begin position="26"/>
        <end position="38"/>
    </location>
</feature>
<feature type="compositionally biased region" description="Gly residues" evidence="1">
    <location>
        <begin position="9"/>
        <end position="19"/>
    </location>
</feature>
<gene>
    <name evidence="3" type="ORF">ABT56_22850</name>
</gene>
<dbReference type="STRING" id="1195763.ABT56_22850"/>
<protein>
    <submittedName>
        <fullName evidence="3">Uncharacterized protein</fullName>
    </submittedName>
</protein>
<dbReference type="AlphaFoldDB" id="A0A0J1JDL1"/>
<proteinExistence type="predicted"/>
<evidence type="ECO:0000256" key="1">
    <source>
        <dbReference type="SAM" id="MobiDB-lite"/>
    </source>
</evidence>
<evidence type="ECO:0000313" key="4">
    <source>
        <dbReference type="Proteomes" id="UP000036097"/>
    </source>
</evidence>
<organism evidence="3 4">
    <name type="scientific">Photobacterium aquae</name>
    <dbReference type="NCBI Taxonomy" id="1195763"/>
    <lineage>
        <taxon>Bacteria</taxon>
        <taxon>Pseudomonadati</taxon>
        <taxon>Pseudomonadota</taxon>
        <taxon>Gammaproteobacteria</taxon>
        <taxon>Vibrionales</taxon>
        <taxon>Vibrionaceae</taxon>
        <taxon>Photobacterium</taxon>
    </lineage>
</organism>
<dbReference type="EMBL" id="LDOT01000076">
    <property type="protein sequence ID" value="KLU99711.1"/>
    <property type="molecule type" value="Genomic_DNA"/>
</dbReference>